<dbReference type="SMART" id="SM00326">
    <property type="entry name" value="SH3"/>
    <property type="match status" value="1"/>
</dbReference>
<feature type="compositionally biased region" description="Low complexity" evidence="3">
    <location>
        <begin position="792"/>
        <end position="825"/>
    </location>
</feature>
<dbReference type="EMBL" id="JANBUL010000141">
    <property type="protein sequence ID" value="KAJ2780363.1"/>
    <property type="molecule type" value="Genomic_DNA"/>
</dbReference>
<feature type="compositionally biased region" description="Acidic residues" evidence="3">
    <location>
        <begin position="17"/>
        <end position="28"/>
    </location>
</feature>
<dbReference type="InterPro" id="IPR053039">
    <property type="entry name" value="Polarity_Bud-Selection_Reg"/>
</dbReference>
<gene>
    <name evidence="5" type="primary">BUD14</name>
    <name evidence="5" type="ORF">H4R18_003495</name>
</gene>
<dbReference type="InterPro" id="IPR036028">
    <property type="entry name" value="SH3-like_dom_sf"/>
</dbReference>
<dbReference type="Proteomes" id="UP001140217">
    <property type="component" value="Unassembled WGS sequence"/>
</dbReference>
<evidence type="ECO:0000313" key="6">
    <source>
        <dbReference type="Proteomes" id="UP001140217"/>
    </source>
</evidence>
<reference evidence="5" key="1">
    <citation type="submission" date="2022-07" db="EMBL/GenBank/DDBJ databases">
        <title>Phylogenomic reconstructions and comparative analyses of Kickxellomycotina fungi.</title>
        <authorList>
            <person name="Reynolds N.K."/>
            <person name="Stajich J.E."/>
            <person name="Barry K."/>
            <person name="Grigoriev I.V."/>
            <person name="Crous P."/>
            <person name="Smith M.E."/>
        </authorList>
    </citation>
    <scope>NUCLEOTIDE SEQUENCE</scope>
    <source>
        <strain evidence="5">NBRC 105414</strain>
    </source>
</reference>
<dbReference type="OrthoDB" id="196165at2759"/>
<dbReference type="SUPFAM" id="SSF50044">
    <property type="entry name" value="SH3-domain"/>
    <property type="match status" value="1"/>
</dbReference>
<accession>A0A9W8H7Q2</accession>
<dbReference type="GO" id="GO:0008104">
    <property type="term" value="P:intracellular protein localization"/>
    <property type="evidence" value="ECO:0007669"/>
    <property type="project" value="TreeGrafter"/>
</dbReference>
<feature type="region of interest" description="Disordered" evidence="3">
    <location>
        <begin position="279"/>
        <end position="319"/>
    </location>
</feature>
<dbReference type="PANTHER" id="PTHR47775:SF1">
    <property type="entry name" value="BUD SITE SELECTION PROTEIN 14"/>
    <property type="match status" value="1"/>
</dbReference>
<keyword evidence="1 2" id="KW-0728">SH3 domain</keyword>
<feature type="compositionally biased region" description="Low complexity" evidence="3">
    <location>
        <begin position="165"/>
        <end position="182"/>
    </location>
</feature>
<evidence type="ECO:0000256" key="2">
    <source>
        <dbReference type="PROSITE-ProRule" id="PRU00192"/>
    </source>
</evidence>
<evidence type="ECO:0000259" key="4">
    <source>
        <dbReference type="PROSITE" id="PS50002"/>
    </source>
</evidence>
<evidence type="ECO:0000256" key="1">
    <source>
        <dbReference type="ARBA" id="ARBA00022443"/>
    </source>
</evidence>
<evidence type="ECO:0000313" key="5">
    <source>
        <dbReference type="EMBL" id="KAJ2780363.1"/>
    </source>
</evidence>
<feature type="compositionally biased region" description="Acidic residues" evidence="3">
    <location>
        <begin position="147"/>
        <end position="164"/>
    </location>
</feature>
<comment type="caution">
    <text evidence="5">The sequence shown here is derived from an EMBL/GenBank/DDBJ whole genome shotgun (WGS) entry which is preliminary data.</text>
</comment>
<feature type="compositionally biased region" description="Acidic residues" evidence="3">
    <location>
        <begin position="284"/>
        <end position="306"/>
    </location>
</feature>
<feature type="region of interest" description="Disordered" evidence="3">
    <location>
        <begin position="722"/>
        <end position="741"/>
    </location>
</feature>
<organism evidence="5 6">
    <name type="scientific">Coemansia javaensis</name>
    <dbReference type="NCBI Taxonomy" id="2761396"/>
    <lineage>
        <taxon>Eukaryota</taxon>
        <taxon>Fungi</taxon>
        <taxon>Fungi incertae sedis</taxon>
        <taxon>Zoopagomycota</taxon>
        <taxon>Kickxellomycotina</taxon>
        <taxon>Kickxellomycetes</taxon>
        <taxon>Kickxellales</taxon>
        <taxon>Kickxellaceae</taxon>
        <taxon>Coemansia</taxon>
    </lineage>
</organism>
<feature type="region of interest" description="Disordered" evidence="3">
    <location>
        <begin position="147"/>
        <end position="235"/>
    </location>
</feature>
<sequence>MNFQGLEFDGVPADGEIVSDDNDSDSSLVDEDVEDGFVYALFHFPQMVDGQITVEEGEKLTLLDDSNSYWWLVQSLRDNKMGYIPADNIETSEGKKARVYRRRNLRLCQPDAELIRLAELQKPRSNGRRVNFSENLVTKVVISSPVTDDEDYEGDEDYDYDYDNENPATAAASAAATTTTTAQVPDDDDGDDDDDNNDRAAEPRAASADQPAASLKRINVDDEDDEGNDSDGYSYYYSAAAGESESYANHSESAGSDAAGLGHGHSGARRVSIAPLSMGQIDGEVPDNDDDDDDDDGDNGDNDSDVEAGGASSRRRSISSALYVERRESTILVGAGEAAPSYYPSNDESDDGDSLTGVLGRLNGSRASHEAGRHTFTILHADAFSADGADVSVFEDELLGEVLRRALAVFGLSPRIESTLALYAYLGDHDLVELAVDAQATSLLGRVRARASDARGLSGAVSPSLCRLVLADRAVPQAQLLARVASAAEDPYATMDTGSRSILRTSVAASISEGITSLASQPARAPSRSGSESGDDNGYSGHAGSAADDSNLVPAERRRSPQLAALRSSSPPEQQRAQDRRLPSAGNSDSDSNSDNNAELPDSRQVVQGLLRNIPRPATQPPQSAIDRAKRNTLQLPARASTGDVLARPASAHAQTRPDAGDRTRAASVATPTTTGHTSAAAPAGPASAAAPAGPAGPTPTTPAAIHGPLQALGLSASTLRPSSDTFIHEGSTSDTAEDNQENTAVEVAGYAEEPASPTESSGTASTQHDGSEDATDSAVGTGTGAGGGTGALAALSHSSTAHRLLKDSTSSSPASSNSSGNANANANVQAMPAELPLDDWLVILHGWSDMHDINANAASFYQAFLKDAQPDAGSFIREQMAGLSSASSETQAAIDDILGVSQGVGRRLDALERELDEVARILIQAN</sequence>
<dbReference type="GO" id="GO:0051286">
    <property type="term" value="C:cell tip"/>
    <property type="evidence" value="ECO:0007669"/>
    <property type="project" value="TreeGrafter"/>
</dbReference>
<evidence type="ECO:0000256" key="3">
    <source>
        <dbReference type="SAM" id="MobiDB-lite"/>
    </source>
</evidence>
<feature type="region of interest" description="Disordered" evidence="3">
    <location>
        <begin position="516"/>
        <end position="601"/>
    </location>
</feature>
<feature type="compositionally biased region" description="Acidic residues" evidence="3">
    <location>
        <begin position="185"/>
        <end position="196"/>
    </location>
</feature>
<dbReference type="GO" id="GO:0030950">
    <property type="term" value="P:establishment or maintenance of actin cytoskeleton polarity"/>
    <property type="evidence" value="ECO:0007669"/>
    <property type="project" value="TreeGrafter"/>
</dbReference>
<dbReference type="Pfam" id="PF00018">
    <property type="entry name" value="SH3_1"/>
    <property type="match status" value="1"/>
</dbReference>
<feature type="region of interest" description="Disordered" evidence="3">
    <location>
        <begin position="640"/>
        <end position="707"/>
    </location>
</feature>
<name>A0A9W8H7Q2_9FUNG</name>
<dbReference type="InterPro" id="IPR001452">
    <property type="entry name" value="SH3_domain"/>
</dbReference>
<protein>
    <submittedName>
        <fullName evidence="5">Protein phosphatase regulator</fullName>
    </submittedName>
</protein>
<feature type="compositionally biased region" description="Gly residues" evidence="3">
    <location>
        <begin position="782"/>
        <end position="791"/>
    </location>
</feature>
<dbReference type="GO" id="GO:0015630">
    <property type="term" value="C:microtubule cytoskeleton"/>
    <property type="evidence" value="ECO:0007669"/>
    <property type="project" value="TreeGrafter"/>
</dbReference>
<feature type="compositionally biased region" description="Polar residues" evidence="3">
    <location>
        <begin position="758"/>
        <end position="769"/>
    </location>
</feature>
<dbReference type="PROSITE" id="PS50002">
    <property type="entry name" value="SH3"/>
    <property type="match status" value="1"/>
</dbReference>
<feature type="domain" description="SH3" evidence="4">
    <location>
        <begin position="33"/>
        <end position="94"/>
    </location>
</feature>
<keyword evidence="6" id="KW-1185">Reference proteome</keyword>
<feature type="region of interest" description="Disordered" evidence="3">
    <location>
        <begin position="753"/>
        <end position="825"/>
    </location>
</feature>
<feature type="compositionally biased region" description="Low complexity" evidence="3">
    <location>
        <begin position="670"/>
        <end position="694"/>
    </location>
</feature>
<dbReference type="AlphaFoldDB" id="A0A9W8H7Q2"/>
<feature type="region of interest" description="Disordered" evidence="3">
    <location>
        <begin position="247"/>
        <end position="267"/>
    </location>
</feature>
<feature type="compositionally biased region" description="Low complexity" evidence="3">
    <location>
        <begin position="587"/>
        <end position="597"/>
    </location>
</feature>
<dbReference type="Gene3D" id="2.30.30.40">
    <property type="entry name" value="SH3 Domains"/>
    <property type="match status" value="1"/>
</dbReference>
<feature type="compositionally biased region" description="Polar residues" evidence="3">
    <location>
        <begin position="722"/>
        <end position="735"/>
    </location>
</feature>
<proteinExistence type="predicted"/>
<feature type="region of interest" description="Disordered" evidence="3">
    <location>
        <begin position="1"/>
        <end position="28"/>
    </location>
</feature>
<dbReference type="PANTHER" id="PTHR47775">
    <property type="entry name" value="BUD SITE SELECTION PROTEIN 14"/>
    <property type="match status" value="1"/>
</dbReference>